<dbReference type="PANTHER" id="PTHR22803">
    <property type="entry name" value="MANNOSE, PHOSPHOLIPASE, LECTIN RECEPTOR RELATED"/>
    <property type="match status" value="1"/>
</dbReference>
<dbReference type="Pfam" id="PF00059">
    <property type="entry name" value="Lectin_C"/>
    <property type="match status" value="1"/>
</dbReference>
<feature type="signal peptide" evidence="2">
    <location>
        <begin position="1"/>
        <end position="20"/>
    </location>
</feature>
<organism evidence="4 5">
    <name type="scientific">Xyrichtys novacula</name>
    <name type="common">Pearly razorfish</name>
    <name type="synonym">Hemipteronotus novacula</name>
    <dbReference type="NCBI Taxonomy" id="13765"/>
    <lineage>
        <taxon>Eukaryota</taxon>
        <taxon>Metazoa</taxon>
        <taxon>Chordata</taxon>
        <taxon>Craniata</taxon>
        <taxon>Vertebrata</taxon>
        <taxon>Euteleostomi</taxon>
        <taxon>Actinopterygii</taxon>
        <taxon>Neopterygii</taxon>
        <taxon>Teleostei</taxon>
        <taxon>Neoteleostei</taxon>
        <taxon>Acanthomorphata</taxon>
        <taxon>Eupercaria</taxon>
        <taxon>Labriformes</taxon>
        <taxon>Labridae</taxon>
        <taxon>Xyrichtys</taxon>
    </lineage>
</organism>
<dbReference type="Gene3D" id="3.10.100.10">
    <property type="entry name" value="Mannose-Binding Protein A, subunit A"/>
    <property type="match status" value="1"/>
</dbReference>
<protein>
    <submittedName>
        <fullName evidence="4">Lactose-binding lectin l-2-like</fullName>
    </submittedName>
</protein>
<evidence type="ECO:0000313" key="5">
    <source>
        <dbReference type="Proteomes" id="UP001178508"/>
    </source>
</evidence>
<dbReference type="SUPFAM" id="SSF56436">
    <property type="entry name" value="C-type lectin-like"/>
    <property type="match status" value="1"/>
</dbReference>
<sequence>MLLLLFLSALALGSLPPSHGQQPQLQTGNCDTSWFDYHGRCYKYVATPMTWADAELHCVSVGTNLVSIHNLGEQKFIETLIRNFDPAGGWTWIGLSDIHKEGHWMWSDGSAAKFSYWLGGQPDNAGSNEHCVHQHNGEELKWNDLPCSRPLAFVCASRNICP</sequence>
<keyword evidence="5" id="KW-1185">Reference proteome</keyword>
<proteinExistence type="predicted"/>
<dbReference type="PROSITE" id="PS50041">
    <property type="entry name" value="C_TYPE_LECTIN_2"/>
    <property type="match status" value="1"/>
</dbReference>
<gene>
    <name evidence="4" type="ORF">XNOV1_A030032</name>
</gene>
<dbReference type="InterPro" id="IPR050111">
    <property type="entry name" value="C-type_lectin/snaclec_domain"/>
</dbReference>
<evidence type="ECO:0000259" key="3">
    <source>
        <dbReference type="PROSITE" id="PS50041"/>
    </source>
</evidence>
<reference evidence="4" key="1">
    <citation type="submission" date="2023-08" db="EMBL/GenBank/DDBJ databases">
        <authorList>
            <person name="Alioto T."/>
            <person name="Alioto T."/>
            <person name="Gomez Garrido J."/>
        </authorList>
    </citation>
    <scope>NUCLEOTIDE SEQUENCE</scope>
</reference>
<dbReference type="InterPro" id="IPR016187">
    <property type="entry name" value="CTDL_fold"/>
</dbReference>
<dbReference type="Proteomes" id="UP001178508">
    <property type="component" value="Chromosome 21"/>
</dbReference>
<accession>A0AAV1HHQ5</accession>
<feature type="chain" id="PRO_5043617633" evidence="2">
    <location>
        <begin position="21"/>
        <end position="162"/>
    </location>
</feature>
<dbReference type="InterPro" id="IPR016186">
    <property type="entry name" value="C-type_lectin-like/link_sf"/>
</dbReference>
<dbReference type="SMART" id="SM00034">
    <property type="entry name" value="CLECT"/>
    <property type="match status" value="1"/>
</dbReference>
<dbReference type="AlphaFoldDB" id="A0AAV1HHQ5"/>
<dbReference type="PROSITE" id="PS00615">
    <property type="entry name" value="C_TYPE_LECTIN_1"/>
    <property type="match status" value="1"/>
</dbReference>
<dbReference type="InterPro" id="IPR001304">
    <property type="entry name" value="C-type_lectin-like"/>
</dbReference>
<keyword evidence="2" id="KW-0732">Signal</keyword>
<dbReference type="EMBL" id="OY660884">
    <property type="protein sequence ID" value="CAJ1083957.1"/>
    <property type="molecule type" value="Genomic_DNA"/>
</dbReference>
<evidence type="ECO:0000256" key="1">
    <source>
        <dbReference type="ARBA" id="ARBA00023157"/>
    </source>
</evidence>
<keyword evidence="1" id="KW-1015">Disulfide bond</keyword>
<evidence type="ECO:0000313" key="4">
    <source>
        <dbReference type="EMBL" id="CAJ1083957.1"/>
    </source>
</evidence>
<feature type="domain" description="C-type lectin" evidence="3">
    <location>
        <begin position="37"/>
        <end position="156"/>
    </location>
</feature>
<evidence type="ECO:0000256" key="2">
    <source>
        <dbReference type="SAM" id="SignalP"/>
    </source>
</evidence>
<dbReference type="InterPro" id="IPR018378">
    <property type="entry name" value="C-type_lectin_CS"/>
</dbReference>
<name>A0AAV1HHQ5_XYRNO</name>